<dbReference type="CDD" id="cd03221">
    <property type="entry name" value="ABCF_EF-3"/>
    <property type="match status" value="2"/>
</dbReference>
<name>A0A412G722_9FIRM</name>
<dbReference type="EMBL" id="QRUP01000001">
    <property type="protein sequence ID" value="RGR77090.1"/>
    <property type="molecule type" value="Genomic_DNA"/>
</dbReference>
<dbReference type="FunFam" id="3.40.50.300:FF:000011">
    <property type="entry name" value="Putative ABC transporter ATP-binding component"/>
    <property type="match status" value="1"/>
</dbReference>
<feature type="region of interest" description="Disordered" evidence="5">
    <location>
        <begin position="527"/>
        <end position="567"/>
    </location>
</feature>
<sequence length="617" mass="71306">MLYQISRGSKAFGTETVFEDIQFEIRGTEKIAVVGRNGCGKSTLLKIMTGELELDKGEIHSTSGTRIGYLAQTTFPDETLTVREDLEKVFEPLQKLKAQLDKLTERMATDYSEAVLDRYAQLETQFEMAGGYTWQSELMTVFTKFGFQEEMLDRMINTFSGGQKTRLAFVKLLLSKPDILLLDEPTNHLDLETIEWLEGYLKRYSRAVVLVSHDRMFLDHIAEEVYELEYGSMKHYTGNYTSFQNQKQQDLIRQQQMYNRQQKEIERLEGLIERFRYKATKAAMAQSKIKALERMEKIDAPQKSDTKSFSAHFVPRLKGGKTVLEIKELKVGYDRPLCEISLEILSGQRIAVLGPNGCGKSTLMKTLVGDLPALGGDYLYGHQIETGYFDQQLAQFSSGKTVLEELWDDYPELDRTQIRTVLGRFLFTSDDVFKTVDVLSGGEKVRLSLAKLMLRQANFLLLDEPTNHLDIVGKEALEEALNGYTGTILFVSHDRYFIKKIATAILHIDMQGKAVYYPFGYDQFDEDQQEKEKEQAPKKDAEIQRQTPKRNPNAREAAKLEKQIAEKEEQLEELRQKRFDPEYYHDYQKMNELDEQIDDLHNEIEHLMQRWEECLEG</sequence>
<dbReference type="Pfam" id="PF00005">
    <property type="entry name" value="ABC_tran"/>
    <property type="match status" value="2"/>
</dbReference>
<evidence type="ECO:0000313" key="8">
    <source>
        <dbReference type="Proteomes" id="UP000284178"/>
    </source>
</evidence>
<accession>A0A412G722</accession>
<feature type="coiled-coil region" evidence="4">
    <location>
        <begin position="251"/>
        <end position="278"/>
    </location>
</feature>
<proteinExistence type="predicted"/>
<dbReference type="RefSeq" id="WP_117893004.1">
    <property type="nucleotide sequence ID" value="NZ_CABJCV010000001.1"/>
</dbReference>
<dbReference type="SUPFAM" id="SSF52540">
    <property type="entry name" value="P-loop containing nucleoside triphosphate hydrolases"/>
    <property type="match status" value="2"/>
</dbReference>
<dbReference type="InterPro" id="IPR003593">
    <property type="entry name" value="AAA+_ATPase"/>
</dbReference>
<evidence type="ECO:0000256" key="5">
    <source>
        <dbReference type="SAM" id="MobiDB-lite"/>
    </source>
</evidence>
<reference evidence="7 8" key="1">
    <citation type="submission" date="2018-08" db="EMBL/GenBank/DDBJ databases">
        <title>A genome reference for cultivated species of the human gut microbiota.</title>
        <authorList>
            <person name="Zou Y."/>
            <person name="Xue W."/>
            <person name="Luo G."/>
        </authorList>
    </citation>
    <scope>NUCLEOTIDE SEQUENCE [LARGE SCALE GENOMIC DNA]</scope>
    <source>
        <strain evidence="7 8">AF24-29</strain>
    </source>
</reference>
<feature type="compositionally biased region" description="Basic and acidic residues" evidence="5">
    <location>
        <begin position="556"/>
        <end position="567"/>
    </location>
</feature>
<dbReference type="InterPro" id="IPR027417">
    <property type="entry name" value="P-loop_NTPase"/>
</dbReference>
<dbReference type="InterPro" id="IPR003439">
    <property type="entry name" value="ABC_transporter-like_ATP-bd"/>
</dbReference>
<keyword evidence="8" id="KW-1185">Reference proteome</keyword>
<dbReference type="FunFam" id="3.40.50.300:FF:000309">
    <property type="entry name" value="ABC transporter ATP-binding protein"/>
    <property type="match status" value="1"/>
</dbReference>
<dbReference type="AlphaFoldDB" id="A0A412G722"/>
<keyword evidence="4" id="KW-0175">Coiled coil</keyword>
<gene>
    <name evidence="7" type="primary">abc-f</name>
    <name evidence="7" type="ORF">DWY25_02015</name>
</gene>
<dbReference type="Pfam" id="PF16326">
    <property type="entry name" value="ABC_tran_CTD"/>
    <property type="match status" value="1"/>
</dbReference>
<dbReference type="Proteomes" id="UP000284178">
    <property type="component" value="Unassembled WGS sequence"/>
</dbReference>
<dbReference type="PROSITE" id="PS50893">
    <property type="entry name" value="ABC_TRANSPORTER_2"/>
    <property type="match status" value="2"/>
</dbReference>
<comment type="caution">
    <text evidence="7">The sequence shown here is derived from an EMBL/GenBank/DDBJ whole genome shotgun (WGS) entry which is preliminary data.</text>
</comment>
<evidence type="ECO:0000256" key="2">
    <source>
        <dbReference type="ARBA" id="ARBA00022741"/>
    </source>
</evidence>
<evidence type="ECO:0000256" key="4">
    <source>
        <dbReference type="SAM" id="Coils"/>
    </source>
</evidence>
<protein>
    <submittedName>
        <fullName evidence="7">ABC-F type ribosomal protection protein</fullName>
    </submittedName>
</protein>
<dbReference type="GO" id="GO:0003677">
    <property type="term" value="F:DNA binding"/>
    <property type="evidence" value="ECO:0007669"/>
    <property type="project" value="InterPro"/>
</dbReference>
<dbReference type="Gene3D" id="3.40.50.300">
    <property type="entry name" value="P-loop containing nucleotide triphosphate hydrolases"/>
    <property type="match status" value="2"/>
</dbReference>
<feature type="domain" description="ABC transporter" evidence="6">
    <location>
        <begin position="321"/>
        <end position="544"/>
    </location>
</feature>
<keyword evidence="1" id="KW-0677">Repeat</keyword>
<dbReference type="PANTHER" id="PTHR42855:SF2">
    <property type="entry name" value="DRUG RESISTANCE ABC TRANSPORTER,ATP-BINDING PROTEIN"/>
    <property type="match status" value="1"/>
</dbReference>
<dbReference type="SMART" id="SM00382">
    <property type="entry name" value="AAA"/>
    <property type="match status" value="2"/>
</dbReference>
<organism evidence="7 8">
    <name type="scientific">Holdemania filiformis</name>
    <dbReference type="NCBI Taxonomy" id="61171"/>
    <lineage>
        <taxon>Bacteria</taxon>
        <taxon>Bacillati</taxon>
        <taxon>Bacillota</taxon>
        <taxon>Erysipelotrichia</taxon>
        <taxon>Erysipelotrichales</taxon>
        <taxon>Erysipelotrichaceae</taxon>
        <taxon>Holdemania</taxon>
    </lineage>
</organism>
<dbReference type="InterPro" id="IPR051309">
    <property type="entry name" value="ABCF_ATPase"/>
</dbReference>
<dbReference type="PANTHER" id="PTHR42855">
    <property type="entry name" value="ABC TRANSPORTER ATP-BINDING SUBUNIT"/>
    <property type="match status" value="1"/>
</dbReference>
<dbReference type="GO" id="GO:0005524">
    <property type="term" value="F:ATP binding"/>
    <property type="evidence" value="ECO:0007669"/>
    <property type="project" value="UniProtKB-KW"/>
</dbReference>
<dbReference type="InterPro" id="IPR017871">
    <property type="entry name" value="ABC_transporter-like_CS"/>
</dbReference>
<dbReference type="GO" id="GO:0016887">
    <property type="term" value="F:ATP hydrolysis activity"/>
    <property type="evidence" value="ECO:0007669"/>
    <property type="project" value="InterPro"/>
</dbReference>
<feature type="compositionally biased region" description="Basic and acidic residues" evidence="5">
    <location>
        <begin position="530"/>
        <end position="543"/>
    </location>
</feature>
<dbReference type="InterPro" id="IPR032781">
    <property type="entry name" value="ABC_tran_Xtn"/>
</dbReference>
<evidence type="ECO:0000313" key="7">
    <source>
        <dbReference type="EMBL" id="RGR77090.1"/>
    </source>
</evidence>
<keyword evidence="3" id="KW-0067">ATP-binding</keyword>
<evidence type="ECO:0000259" key="6">
    <source>
        <dbReference type="PROSITE" id="PS50893"/>
    </source>
</evidence>
<dbReference type="InterPro" id="IPR032524">
    <property type="entry name" value="ABC_tran_C"/>
</dbReference>
<dbReference type="Pfam" id="PF12848">
    <property type="entry name" value="ABC_tran_Xtn"/>
    <property type="match status" value="1"/>
</dbReference>
<dbReference type="GeneID" id="83014185"/>
<feature type="domain" description="ABC transporter" evidence="6">
    <location>
        <begin position="3"/>
        <end position="255"/>
    </location>
</feature>
<evidence type="ECO:0000256" key="3">
    <source>
        <dbReference type="ARBA" id="ARBA00022840"/>
    </source>
</evidence>
<dbReference type="PROSITE" id="PS00211">
    <property type="entry name" value="ABC_TRANSPORTER_1"/>
    <property type="match status" value="2"/>
</dbReference>
<keyword evidence="2" id="KW-0547">Nucleotide-binding</keyword>
<evidence type="ECO:0000256" key="1">
    <source>
        <dbReference type="ARBA" id="ARBA00022737"/>
    </source>
</evidence>
<dbReference type="NCBIfam" id="NF000355">
    <property type="entry name" value="ribo_prot_ABC_F"/>
    <property type="match status" value="1"/>
</dbReference>